<dbReference type="AlphaFoldDB" id="A0A9N9E3V2"/>
<gene>
    <name evidence="1" type="ORF">FMOSSE_LOCUS12082</name>
</gene>
<keyword evidence="2" id="KW-1185">Reference proteome</keyword>
<name>A0A9N9E3V2_FUNMO</name>
<accession>A0A9N9E3V2</accession>
<sequence length="140" mass="16565">MEFIDYNEQFPDIETQIKLEVGSTFLRLKLLNNISVNKGKIWAKTSPPSYRQIKKIRVQRRLDVHNHEISLETITFATAYRSFTSQIIKDIEFYVIHGRSDASIVQNLLQPKYPGRVFWVMQFKKSSGIIRFNLEMPQHY</sequence>
<dbReference type="EMBL" id="CAJVPP010005376">
    <property type="protein sequence ID" value="CAG8664009.1"/>
    <property type="molecule type" value="Genomic_DNA"/>
</dbReference>
<feature type="non-terminal residue" evidence="1">
    <location>
        <position position="1"/>
    </location>
</feature>
<organism evidence="1 2">
    <name type="scientific">Funneliformis mosseae</name>
    <name type="common">Endomycorrhizal fungus</name>
    <name type="synonym">Glomus mosseae</name>
    <dbReference type="NCBI Taxonomy" id="27381"/>
    <lineage>
        <taxon>Eukaryota</taxon>
        <taxon>Fungi</taxon>
        <taxon>Fungi incertae sedis</taxon>
        <taxon>Mucoromycota</taxon>
        <taxon>Glomeromycotina</taxon>
        <taxon>Glomeromycetes</taxon>
        <taxon>Glomerales</taxon>
        <taxon>Glomeraceae</taxon>
        <taxon>Funneliformis</taxon>
    </lineage>
</organism>
<dbReference type="Proteomes" id="UP000789375">
    <property type="component" value="Unassembled WGS sequence"/>
</dbReference>
<evidence type="ECO:0000313" key="2">
    <source>
        <dbReference type="Proteomes" id="UP000789375"/>
    </source>
</evidence>
<protein>
    <submittedName>
        <fullName evidence="1">4066_t:CDS:1</fullName>
    </submittedName>
</protein>
<evidence type="ECO:0000313" key="1">
    <source>
        <dbReference type="EMBL" id="CAG8664009.1"/>
    </source>
</evidence>
<reference evidence="1" key="1">
    <citation type="submission" date="2021-06" db="EMBL/GenBank/DDBJ databases">
        <authorList>
            <person name="Kallberg Y."/>
            <person name="Tangrot J."/>
            <person name="Rosling A."/>
        </authorList>
    </citation>
    <scope>NUCLEOTIDE SEQUENCE</scope>
    <source>
        <strain evidence="1">87-6 pot B 2015</strain>
    </source>
</reference>
<comment type="caution">
    <text evidence="1">The sequence shown here is derived from an EMBL/GenBank/DDBJ whole genome shotgun (WGS) entry which is preliminary data.</text>
</comment>
<proteinExistence type="predicted"/>